<evidence type="ECO:0000256" key="1">
    <source>
        <dbReference type="SAM" id="MobiDB-lite"/>
    </source>
</evidence>
<organism evidence="4 5">
    <name type="scientific">Nannocystis exedens</name>
    <dbReference type="NCBI Taxonomy" id="54"/>
    <lineage>
        <taxon>Bacteria</taxon>
        <taxon>Pseudomonadati</taxon>
        <taxon>Myxococcota</taxon>
        <taxon>Polyangia</taxon>
        <taxon>Nannocystales</taxon>
        <taxon>Nannocystaceae</taxon>
        <taxon>Nannocystis</taxon>
    </lineage>
</organism>
<feature type="region of interest" description="Disordered" evidence="1">
    <location>
        <begin position="45"/>
        <end position="81"/>
    </location>
</feature>
<keyword evidence="5" id="KW-1185">Reference proteome</keyword>
<feature type="chain" id="PRO_5011715937" description="IgGFc-binding protein N-terminal domain-containing protein" evidence="2">
    <location>
        <begin position="23"/>
        <end position="640"/>
    </location>
</feature>
<dbReference type="Proteomes" id="UP000199400">
    <property type="component" value="Unassembled WGS sequence"/>
</dbReference>
<dbReference type="InterPro" id="IPR035234">
    <property type="entry name" value="IgGFc-bd_N"/>
</dbReference>
<accession>A0A1I2FQB2</accession>
<dbReference type="EMBL" id="FOMX01000027">
    <property type="protein sequence ID" value="SFF06770.1"/>
    <property type="molecule type" value="Genomic_DNA"/>
</dbReference>
<evidence type="ECO:0000256" key="2">
    <source>
        <dbReference type="SAM" id="SignalP"/>
    </source>
</evidence>
<dbReference type="PROSITE" id="PS51257">
    <property type="entry name" value="PROKAR_LIPOPROTEIN"/>
    <property type="match status" value="1"/>
</dbReference>
<keyword evidence="2" id="KW-0732">Signal</keyword>
<protein>
    <recommendedName>
        <fullName evidence="3">IgGFc-binding protein N-terminal domain-containing protein</fullName>
    </recommendedName>
</protein>
<feature type="domain" description="IgGFc-binding protein N-terminal" evidence="3">
    <location>
        <begin position="290"/>
        <end position="605"/>
    </location>
</feature>
<dbReference type="PANTHER" id="PTHR46534:SF1">
    <property type="entry name" value="IGGFC-BINDING PROTEIN N-TERMINAL DOMAIN-CONTAINING PROTEIN"/>
    <property type="match status" value="1"/>
</dbReference>
<proteinExistence type="predicted"/>
<dbReference type="Pfam" id="PF17517">
    <property type="entry name" value="IgGFc_binding"/>
    <property type="match status" value="1"/>
</dbReference>
<dbReference type="STRING" id="54.SAMN02745121_06756"/>
<reference evidence="5" key="1">
    <citation type="submission" date="2016-10" db="EMBL/GenBank/DDBJ databases">
        <authorList>
            <person name="Varghese N."/>
            <person name="Submissions S."/>
        </authorList>
    </citation>
    <scope>NUCLEOTIDE SEQUENCE [LARGE SCALE GENOMIC DNA]</scope>
    <source>
        <strain evidence="5">ATCC 25963</strain>
    </source>
</reference>
<dbReference type="AlphaFoldDB" id="A0A1I2FQB2"/>
<evidence type="ECO:0000259" key="3">
    <source>
        <dbReference type="Pfam" id="PF17517"/>
    </source>
</evidence>
<sequence>MMRGLGTVALVTLVAGSVVACAGGEGSDSRGGSATETTVGAVTAADATGTVTDAPTGTETLGGTTTTEGSGSESATMGTTAGVPTTTEAVTTEMSTGTTSSTTGEPCAPVQCSADLKGLECEGQLVATCEEDSYCVEGACTPLEPCEAAALLQGSEGCEFWAVKTQTTKTGGCFAAFVANTWDESVHIEVEYDGQSLDVAGFTRIPEGQGESITYAPYDPVAGLPVGQVALVFLSRGPGDNPDCPAPAGVATETEVAGTGRGKGFRISTDRPVAAYQMLPYGGGSVAITSATLMLPTSVWDTNYVVVNAYAQSVAVPAARPLWAVVAGEDGTEVTIDPKVAIDGGPGVTAGAAGVPIKYNLDRGETIQFAQSAELTGSPLVANKPVGVFGGASCFNVPVGASYCDGAHQQIPPIKALGSAYVAVRYKNRLAMGQEETPPWRLVGTVDGTTLSWQPAKPAGAPDTLAFGQVAEFTAAGPFTVRSQDSEHPFYLAGYMTGGQLHDNRGDPEWVNVIPSEQYLDRYVFFTDPTYSETSLVVVRRKQDGAYADVTLGCAGVLDGWAEVDDEHEYTRVDLVTGNFEDVGQCSNGRHEIASANPIGVTVWGWGSPESVDFYTLNVSYAYPAGAAIRPINDVMIMPQ</sequence>
<dbReference type="RefSeq" id="WP_096332230.1">
    <property type="nucleotide sequence ID" value="NZ_FOMX01000027.1"/>
</dbReference>
<dbReference type="OrthoDB" id="5486557at2"/>
<evidence type="ECO:0000313" key="5">
    <source>
        <dbReference type="Proteomes" id="UP000199400"/>
    </source>
</evidence>
<gene>
    <name evidence="4" type="ORF">SAMN02745121_06756</name>
</gene>
<dbReference type="PANTHER" id="PTHR46534">
    <property type="entry name" value="IGGFC_BINDING DOMAIN-CONTAINING PROTEIN"/>
    <property type="match status" value="1"/>
</dbReference>
<evidence type="ECO:0000313" key="4">
    <source>
        <dbReference type="EMBL" id="SFF06770.1"/>
    </source>
</evidence>
<feature type="signal peptide" evidence="2">
    <location>
        <begin position="1"/>
        <end position="22"/>
    </location>
</feature>
<name>A0A1I2FQB2_9BACT</name>